<keyword evidence="5" id="KW-1185">Reference proteome</keyword>
<comment type="caution">
    <text evidence="4">The sequence shown here is derived from an EMBL/GenBank/DDBJ whole genome shotgun (WGS) entry which is preliminary data.</text>
</comment>
<evidence type="ECO:0000256" key="2">
    <source>
        <dbReference type="SAM" id="SignalP"/>
    </source>
</evidence>
<sequence>MRGLSMIAGVGLLMSLASAQQNDYNQYCNPPSNPPPEVQVEPGLYRKYHCDKSPSSSAYLGLPPVQASPDECTRQCAARVDHAKCSWSEGYCFFYGPSASITGHHGAIYVTYRKDQTAQINQLTQDLDNCRQHNDVIEAAATACLSDLAQCETDRDTCIAARDTCTQDLDDCQAANNGGNGGGTSGDIPECYDGGNSGDTFTAHELDWKLSCNNARFDGFLAPRGTRNDVSFAECIEACARDFTGTNANCASVNYHTPTRKCELIRFTGNDKYPGQGWCRAETRYRGASDSAPP</sequence>
<evidence type="ECO:0000313" key="4">
    <source>
        <dbReference type="EMBL" id="OQD85141.1"/>
    </source>
</evidence>
<evidence type="ECO:0000313" key="5">
    <source>
        <dbReference type="Proteomes" id="UP000191612"/>
    </source>
</evidence>
<dbReference type="Gene3D" id="3.50.4.10">
    <property type="entry name" value="Hepatocyte Growth Factor"/>
    <property type="match status" value="1"/>
</dbReference>
<keyword evidence="2" id="KW-0732">Signal</keyword>
<accession>A0A1V6Q7D6</accession>
<dbReference type="Pfam" id="PF00024">
    <property type="entry name" value="PAN_1"/>
    <property type="match status" value="1"/>
</dbReference>
<organism evidence="4 5">
    <name type="scientific">Penicillium solitum</name>
    <dbReference type="NCBI Taxonomy" id="60172"/>
    <lineage>
        <taxon>Eukaryota</taxon>
        <taxon>Fungi</taxon>
        <taxon>Dikarya</taxon>
        <taxon>Ascomycota</taxon>
        <taxon>Pezizomycotina</taxon>
        <taxon>Eurotiomycetes</taxon>
        <taxon>Eurotiomycetidae</taxon>
        <taxon>Eurotiales</taxon>
        <taxon>Aspergillaceae</taxon>
        <taxon>Penicillium</taxon>
    </lineage>
</organism>
<proteinExistence type="predicted"/>
<dbReference type="OrthoDB" id="4459764at2759"/>
<reference evidence="5" key="1">
    <citation type="journal article" date="2017" name="Nat. Microbiol.">
        <title>Global analysis of biosynthetic gene clusters reveals vast potential of secondary metabolite production in Penicillium species.</title>
        <authorList>
            <person name="Nielsen J.C."/>
            <person name="Grijseels S."/>
            <person name="Prigent S."/>
            <person name="Ji B."/>
            <person name="Dainat J."/>
            <person name="Nielsen K.F."/>
            <person name="Frisvad J.C."/>
            <person name="Workman M."/>
            <person name="Nielsen J."/>
        </authorList>
    </citation>
    <scope>NUCLEOTIDE SEQUENCE [LARGE SCALE GENOMIC DNA]</scope>
    <source>
        <strain evidence="5">IBT 29525</strain>
    </source>
</reference>
<gene>
    <name evidence="4" type="ORF">PENSOL_c108G02501</name>
</gene>
<feature type="domain" description="Apple" evidence="3">
    <location>
        <begin position="229"/>
        <end position="271"/>
    </location>
</feature>
<feature type="coiled-coil region" evidence="1">
    <location>
        <begin position="113"/>
        <end position="140"/>
    </location>
</feature>
<keyword evidence="1" id="KW-0175">Coiled coil</keyword>
<feature type="signal peptide" evidence="2">
    <location>
        <begin position="1"/>
        <end position="19"/>
    </location>
</feature>
<evidence type="ECO:0000256" key="1">
    <source>
        <dbReference type="SAM" id="Coils"/>
    </source>
</evidence>
<dbReference type="EMBL" id="MDYO01000108">
    <property type="protein sequence ID" value="OQD85141.1"/>
    <property type="molecule type" value="Genomic_DNA"/>
</dbReference>
<dbReference type="SUPFAM" id="SSF57414">
    <property type="entry name" value="Hairpin loop containing domain-like"/>
    <property type="match status" value="1"/>
</dbReference>
<dbReference type="Proteomes" id="UP000191612">
    <property type="component" value="Unassembled WGS sequence"/>
</dbReference>
<evidence type="ECO:0000259" key="3">
    <source>
        <dbReference type="Pfam" id="PF00024"/>
    </source>
</evidence>
<protein>
    <recommendedName>
        <fullName evidence="3">Apple domain-containing protein</fullName>
    </recommendedName>
</protein>
<dbReference type="InterPro" id="IPR003609">
    <property type="entry name" value="Pan_app"/>
</dbReference>
<dbReference type="AlphaFoldDB" id="A0A1V6Q7D6"/>
<name>A0A1V6Q7D6_9EURO</name>
<feature type="chain" id="PRO_5013297304" description="Apple domain-containing protein" evidence="2">
    <location>
        <begin position="20"/>
        <end position="294"/>
    </location>
</feature>